<dbReference type="Proteomes" id="UP000242519">
    <property type="component" value="Unassembled WGS sequence"/>
</dbReference>
<name>A0A218Z1Q0_9HELO</name>
<dbReference type="EMBL" id="MZNU01000263">
    <property type="protein sequence ID" value="OWP01662.1"/>
    <property type="molecule type" value="Genomic_DNA"/>
</dbReference>
<comment type="caution">
    <text evidence="2">The sequence shown here is derived from an EMBL/GenBank/DDBJ whole genome shotgun (WGS) entry which is preliminary data.</text>
</comment>
<gene>
    <name evidence="2" type="ORF">B2J93_2939</name>
</gene>
<keyword evidence="3" id="KW-1185">Reference proteome</keyword>
<organism evidence="2 3">
    <name type="scientific">Diplocarpon coronariae</name>
    <dbReference type="NCBI Taxonomy" id="2795749"/>
    <lineage>
        <taxon>Eukaryota</taxon>
        <taxon>Fungi</taxon>
        <taxon>Dikarya</taxon>
        <taxon>Ascomycota</taxon>
        <taxon>Pezizomycotina</taxon>
        <taxon>Leotiomycetes</taxon>
        <taxon>Helotiales</taxon>
        <taxon>Drepanopezizaceae</taxon>
        <taxon>Diplocarpon</taxon>
    </lineage>
</organism>
<proteinExistence type="predicted"/>
<evidence type="ECO:0000256" key="1">
    <source>
        <dbReference type="SAM" id="MobiDB-lite"/>
    </source>
</evidence>
<sequence length="237" mass="25887">MSSHPQLLLEANSRCQAQSSQNSPMKDPLLVIHISADSGGAFSVSATEILPPAKPTTAKLDGADRLDHLADCGNSDLGGGAPADIIQRSSNSIPDPGKKSQTKHSLPSAGNASPAPVSASPLLLSEMMHHAALNWLTRTDVRQKNGFLASRKTLLQKQRSTSTDRELGREGWGSWGGWGVAFEDAESLLRLGIKCHQTGESWQEQSRMASEDKLKYRCYRKSFLRFSWTIMKDEPIF</sequence>
<dbReference type="AlphaFoldDB" id="A0A218Z1Q0"/>
<evidence type="ECO:0000313" key="2">
    <source>
        <dbReference type="EMBL" id="OWP01662.1"/>
    </source>
</evidence>
<dbReference type="InParanoid" id="A0A218Z1Q0"/>
<reference evidence="2 3" key="1">
    <citation type="submission" date="2017-04" db="EMBL/GenBank/DDBJ databases">
        <title>Draft genome sequence of Marssonina coronaria NL1: causal agent of apple blotch.</title>
        <authorList>
            <person name="Cheng Q."/>
        </authorList>
    </citation>
    <scope>NUCLEOTIDE SEQUENCE [LARGE SCALE GENOMIC DNA]</scope>
    <source>
        <strain evidence="2 3">NL1</strain>
    </source>
</reference>
<feature type="region of interest" description="Disordered" evidence="1">
    <location>
        <begin position="78"/>
        <end position="117"/>
    </location>
</feature>
<evidence type="ECO:0000313" key="3">
    <source>
        <dbReference type="Proteomes" id="UP000242519"/>
    </source>
</evidence>
<accession>A0A218Z1Q0</accession>
<protein>
    <submittedName>
        <fullName evidence="2">Uncharacterized protein</fullName>
    </submittedName>
</protein>